<name>A0A1M5FDV6_9ALTE</name>
<dbReference type="STRING" id="634436.SAMN05216361_0801"/>
<dbReference type="RefSeq" id="WP_245819105.1">
    <property type="nucleotide sequence ID" value="NZ_FQWD01000001.1"/>
</dbReference>
<evidence type="ECO:0000313" key="1">
    <source>
        <dbReference type="EMBL" id="SHF89707.1"/>
    </source>
</evidence>
<reference evidence="2" key="1">
    <citation type="submission" date="2016-11" db="EMBL/GenBank/DDBJ databases">
        <authorList>
            <person name="Varghese N."/>
            <person name="Submissions S."/>
        </authorList>
    </citation>
    <scope>NUCLEOTIDE SEQUENCE [LARGE SCALE GENOMIC DNA]</scope>
    <source>
        <strain evidence="2">CGMCC 1.8995</strain>
    </source>
</reference>
<protein>
    <recommendedName>
        <fullName evidence="3">Cytochrome oxidase Cu insertion factor, SCO1/SenC/PrrC family</fullName>
    </recommendedName>
</protein>
<dbReference type="EMBL" id="FQWD01000001">
    <property type="protein sequence ID" value="SHF89707.1"/>
    <property type="molecule type" value="Genomic_DNA"/>
</dbReference>
<accession>A0A1M5FDV6</accession>
<proteinExistence type="predicted"/>
<evidence type="ECO:0000313" key="2">
    <source>
        <dbReference type="Proteomes" id="UP000184520"/>
    </source>
</evidence>
<dbReference type="Proteomes" id="UP000184520">
    <property type="component" value="Unassembled WGS sequence"/>
</dbReference>
<organism evidence="1 2">
    <name type="scientific">Marisediminitalea aggregata</name>
    <dbReference type="NCBI Taxonomy" id="634436"/>
    <lineage>
        <taxon>Bacteria</taxon>
        <taxon>Pseudomonadati</taxon>
        <taxon>Pseudomonadota</taxon>
        <taxon>Gammaproteobacteria</taxon>
        <taxon>Alteromonadales</taxon>
        <taxon>Alteromonadaceae</taxon>
        <taxon>Marisediminitalea</taxon>
    </lineage>
</organism>
<keyword evidence="2" id="KW-1185">Reference proteome</keyword>
<dbReference type="AlphaFoldDB" id="A0A1M5FDV6"/>
<gene>
    <name evidence="1" type="ORF">SAMN05216361_0801</name>
</gene>
<sequence>MTTMVQTQERPKRSLLIIFAVFVLPVVLAKLALDGNWFERGATNRGELLQPVVSLTSMLDQQAPSWRVMYVVPATCNAECENALYAIQQVWIALGKESDRARPAVFMAPDSDPGAAAVLAEYTHIEALAVSEEQASTLNKSALANHLFIVDTQGNAMLRYPVYALRQDAVMGSRDVLADLRKLLKLSRIG</sequence>
<evidence type="ECO:0008006" key="3">
    <source>
        <dbReference type="Google" id="ProtNLM"/>
    </source>
</evidence>